<evidence type="ECO:0000256" key="1">
    <source>
        <dbReference type="SAM" id="Phobius"/>
    </source>
</evidence>
<feature type="transmembrane region" description="Helical" evidence="1">
    <location>
        <begin position="184"/>
        <end position="203"/>
    </location>
</feature>
<proteinExistence type="predicted"/>
<gene>
    <name evidence="2" type="ORF">GYA55_12600</name>
</gene>
<accession>A0A7X9FTF5</accession>
<dbReference type="AlphaFoldDB" id="A0A7X9FTF5"/>
<feature type="transmembrane region" description="Helical" evidence="1">
    <location>
        <begin position="101"/>
        <end position="120"/>
    </location>
</feature>
<evidence type="ECO:0000313" key="3">
    <source>
        <dbReference type="Proteomes" id="UP000524246"/>
    </source>
</evidence>
<feature type="transmembrane region" description="Helical" evidence="1">
    <location>
        <begin position="75"/>
        <end position="95"/>
    </location>
</feature>
<name>A0A7X9FTF5_9DELT</name>
<evidence type="ECO:0008006" key="4">
    <source>
        <dbReference type="Google" id="ProtNLM"/>
    </source>
</evidence>
<feature type="transmembrane region" description="Helical" evidence="1">
    <location>
        <begin position="253"/>
        <end position="272"/>
    </location>
</feature>
<dbReference type="InterPro" id="IPR051533">
    <property type="entry name" value="WaaL-like"/>
</dbReference>
<feature type="transmembrane region" description="Helical" evidence="1">
    <location>
        <begin position="362"/>
        <end position="386"/>
    </location>
</feature>
<dbReference type="PANTHER" id="PTHR37422:SF13">
    <property type="entry name" value="LIPOPOLYSACCHARIDE BIOSYNTHESIS PROTEIN PA4999-RELATED"/>
    <property type="match status" value="1"/>
</dbReference>
<dbReference type="Proteomes" id="UP000524246">
    <property type="component" value="Unassembled WGS sequence"/>
</dbReference>
<comment type="caution">
    <text evidence="2">The sequence shown here is derived from an EMBL/GenBank/DDBJ whole genome shotgun (WGS) entry which is preliminary data.</text>
</comment>
<feature type="transmembrane region" description="Helical" evidence="1">
    <location>
        <begin position="215"/>
        <end position="241"/>
    </location>
</feature>
<evidence type="ECO:0000313" key="2">
    <source>
        <dbReference type="EMBL" id="NMC63995.1"/>
    </source>
</evidence>
<feature type="transmembrane region" description="Helical" evidence="1">
    <location>
        <begin position="392"/>
        <end position="419"/>
    </location>
</feature>
<feature type="transmembrane region" description="Helical" evidence="1">
    <location>
        <begin position="132"/>
        <end position="154"/>
    </location>
</feature>
<feature type="transmembrane region" description="Helical" evidence="1">
    <location>
        <begin position="50"/>
        <end position="68"/>
    </location>
</feature>
<keyword evidence="1" id="KW-1133">Transmembrane helix</keyword>
<protein>
    <recommendedName>
        <fullName evidence="4">O-antigen ligase domain-containing protein</fullName>
    </recommendedName>
</protein>
<feature type="transmembrane region" description="Helical" evidence="1">
    <location>
        <begin position="25"/>
        <end position="44"/>
    </location>
</feature>
<sequence length="442" mass="48549">MNSLRIRLGCPRLVLTAGSGSRERIFGLLVSMILLLANLSTPLSIVGRKITASEVLILVAIAVILPKLKVRFDHTLLYLVVISVPVFSMLMSLDAQESTKSLLSFLLYSLFTFVAFEFSIDNAEIRKRILDSFLLAVLILAGFAILQFVLVMIFGSHPRIIYPFGDNTWHIQTQLLIRWRANSLYYEPNIFGMVAAFGLFLGLKVGKSKTWCALVSAGILITLATTTYFLVVVAVLSQVFLSGSLHGSGKKSRAIIVIFIAALLFIFLSASLNEFLDLTKGIPVFSRINEIRTPGTSGFYRLIMPPAVALITISEHPFGIGIGMIDSYLSSPPEAALYYLQKGSSGYGVTVDNILMGWMISFGVFGFFYFLSFIYFIVVIIFRLSIGIGIGLLFFSLGTGAFLSVEFWTLLLVSLVLLAESKEWANATMNRKGGASNKGTAL</sequence>
<keyword evidence="1" id="KW-0472">Membrane</keyword>
<keyword evidence="1" id="KW-0812">Transmembrane</keyword>
<reference evidence="2 3" key="1">
    <citation type="journal article" date="2020" name="Biotechnol. Biofuels">
        <title>New insights from the biogas microbiome by comprehensive genome-resolved metagenomics of nearly 1600 species originating from multiple anaerobic digesters.</title>
        <authorList>
            <person name="Campanaro S."/>
            <person name="Treu L."/>
            <person name="Rodriguez-R L.M."/>
            <person name="Kovalovszki A."/>
            <person name="Ziels R.M."/>
            <person name="Maus I."/>
            <person name="Zhu X."/>
            <person name="Kougias P.G."/>
            <person name="Basile A."/>
            <person name="Luo G."/>
            <person name="Schluter A."/>
            <person name="Konstantinidis K.T."/>
            <person name="Angelidaki I."/>
        </authorList>
    </citation>
    <scope>NUCLEOTIDE SEQUENCE [LARGE SCALE GENOMIC DNA]</scope>
    <source>
        <strain evidence="2">AS27yjCOA_65</strain>
    </source>
</reference>
<dbReference type="EMBL" id="JAAZON010000576">
    <property type="protein sequence ID" value="NMC63995.1"/>
    <property type="molecule type" value="Genomic_DNA"/>
</dbReference>
<organism evidence="2 3">
    <name type="scientific">SAR324 cluster bacterium</name>
    <dbReference type="NCBI Taxonomy" id="2024889"/>
    <lineage>
        <taxon>Bacteria</taxon>
        <taxon>Deltaproteobacteria</taxon>
        <taxon>SAR324 cluster</taxon>
    </lineage>
</organism>
<dbReference type="PANTHER" id="PTHR37422">
    <property type="entry name" value="TEICHURONIC ACID BIOSYNTHESIS PROTEIN TUAE"/>
    <property type="match status" value="1"/>
</dbReference>